<evidence type="ECO:0000259" key="7">
    <source>
        <dbReference type="PROSITE" id="PS50110"/>
    </source>
</evidence>
<dbReference type="Gene3D" id="3.40.50.2300">
    <property type="match status" value="1"/>
</dbReference>
<dbReference type="GO" id="GO:0005829">
    <property type="term" value="C:cytosol"/>
    <property type="evidence" value="ECO:0007669"/>
    <property type="project" value="TreeGrafter"/>
</dbReference>
<dbReference type="GO" id="GO:0032993">
    <property type="term" value="C:protein-DNA complex"/>
    <property type="evidence" value="ECO:0007669"/>
    <property type="project" value="TreeGrafter"/>
</dbReference>
<dbReference type="SUPFAM" id="SSF52172">
    <property type="entry name" value="CheY-like"/>
    <property type="match status" value="1"/>
</dbReference>
<protein>
    <submittedName>
        <fullName evidence="8">Response regulator</fullName>
    </submittedName>
</protein>
<feature type="domain" description="Response regulatory" evidence="7">
    <location>
        <begin position="3"/>
        <end position="119"/>
    </location>
</feature>
<keyword evidence="4" id="KW-0238">DNA-binding</keyword>
<dbReference type="InterPro" id="IPR011006">
    <property type="entry name" value="CheY-like_superfamily"/>
</dbReference>
<dbReference type="AlphaFoldDB" id="A0AAU7CQ44"/>
<evidence type="ECO:0000256" key="4">
    <source>
        <dbReference type="ARBA" id="ARBA00023125"/>
    </source>
</evidence>
<keyword evidence="3" id="KW-0805">Transcription regulation</keyword>
<evidence type="ECO:0000256" key="2">
    <source>
        <dbReference type="ARBA" id="ARBA00023012"/>
    </source>
</evidence>
<evidence type="ECO:0000313" key="8">
    <source>
        <dbReference type="EMBL" id="XBH07173.1"/>
    </source>
</evidence>
<dbReference type="GO" id="GO:0000156">
    <property type="term" value="F:phosphorelay response regulator activity"/>
    <property type="evidence" value="ECO:0007669"/>
    <property type="project" value="TreeGrafter"/>
</dbReference>
<dbReference type="EMBL" id="CP155447">
    <property type="protein sequence ID" value="XBH07173.1"/>
    <property type="molecule type" value="Genomic_DNA"/>
</dbReference>
<dbReference type="GO" id="GO:0000976">
    <property type="term" value="F:transcription cis-regulatory region binding"/>
    <property type="evidence" value="ECO:0007669"/>
    <property type="project" value="TreeGrafter"/>
</dbReference>
<feature type="modified residue" description="4-aspartylphosphate" evidence="6">
    <location>
        <position position="52"/>
    </location>
</feature>
<accession>A0AAU7CQ44</accession>
<evidence type="ECO:0000256" key="5">
    <source>
        <dbReference type="ARBA" id="ARBA00023163"/>
    </source>
</evidence>
<sequence>MPTALIVEDEPEANHLLAMLVQLRGYRTDSAYTGGEALEKVRNQPPDIVFLDLMLPDINGYEVCKSIKARRTTSLIPVVMVTARIASENRLQSFRVGANDYIPKPYTPDQIFQAMADADAWRRDLENHESEGEIPIETHGDGQTLRQLALMRSLLVARSSLDADSIARIGAAFAEIAADADAWGLAHQIKIVGTLAYQVESDKLTVTLRDASGWLKQNPAPAEKRWPKAVAAAKFDEIAPHPSGEALTFIKQFETAESSATD</sequence>
<dbReference type="GO" id="GO:0006355">
    <property type="term" value="P:regulation of DNA-templated transcription"/>
    <property type="evidence" value="ECO:0007669"/>
    <property type="project" value="TreeGrafter"/>
</dbReference>
<dbReference type="InterPro" id="IPR039420">
    <property type="entry name" value="WalR-like"/>
</dbReference>
<dbReference type="SMART" id="SM00448">
    <property type="entry name" value="REC"/>
    <property type="match status" value="1"/>
</dbReference>
<keyword evidence="2" id="KW-0902">Two-component regulatory system</keyword>
<evidence type="ECO:0000256" key="6">
    <source>
        <dbReference type="PROSITE-ProRule" id="PRU00169"/>
    </source>
</evidence>
<evidence type="ECO:0000256" key="1">
    <source>
        <dbReference type="ARBA" id="ARBA00022553"/>
    </source>
</evidence>
<keyword evidence="1 6" id="KW-0597">Phosphoprotein</keyword>
<dbReference type="InterPro" id="IPR001789">
    <property type="entry name" value="Sig_transdc_resp-reg_receiver"/>
</dbReference>
<proteinExistence type="predicted"/>
<dbReference type="RefSeq" id="WP_406700016.1">
    <property type="nucleotide sequence ID" value="NZ_CP155447.1"/>
</dbReference>
<dbReference type="PANTHER" id="PTHR48111:SF1">
    <property type="entry name" value="TWO-COMPONENT RESPONSE REGULATOR ORR33"/>
    <property type="match status" value="1"/>
</dbReference>
<keyword evidence="5" id="KW-0804">Transcription</keyword>
<dbReference type="CDD" id="cd17574">
    <property type="entry name" value="REC_OmpR"/>
    <property type="match status" value="1"/>
</dbReference>
<dbReference type="PROSITE" id="PS50110">
    <property type="entry name" value="RESPONSE_REGULATORY"/>
    <property type="match status" value="1"/>
</dbReference>
<name>A0AAU7CQ44_9BACT</name>
<organism evidence="8">
    <name type="scientific">Singulisphaera sp. Ch08</name>
    <dbReference type="NCBI Taxonomy" id="3120278"/>
    <lineage>
        <taxon>Bacteria</taxon>
        <taxon>Pseudomonadati</taxon>
        <taxon>Planctomycetota</taxon>
        <taxon>Planctomycetia</taxon>
        <taxon>Isosphaerales</taxon>
        <taxon>Isosphaeraceae</taxon>
        <taxon>Singulisphaera</taxon>
    </lineage>
</organism>
<dbReference type="PANTHER" id="PTHR48111">
    <property type="entry name" value="REGULATOR OF RPOS"/>
    <property type="match status" value="1"/>
</dbReference>
<gene>
    <name evidence="8" type="ORF">V5E97_14350</name>
</gene>
<evidence type="ECO:0000256" key="3">
    <source>
        <dbReference type="ARBA" id="ARBA00023015"/>
    </source>
</evidence>
<reference evidence="8" key="1">
    <citation type="submission" date="2024-05" db="EMBL/GenBank/DDBJ databases">
        <title>Planctomycetes of the genus Singulisphaera possess chitinolytic capabilities.</title>
        <authorList>
            <person name="Ivanova A."/>
        </authorList>
    </citation>
    <scope>NUCLEOTIDE SEQUENCE</scope>
    <source>
        <strain evidence="8">Ch08T</strain>
    </source>
</reference>
<dbReference type="Pfam" id="PF00072">
    <property type="entry name" value="Response_reg"/>
    <property type="match status" value="1"/>
</dbReference>